<dbReference type="InterPro" id="IPR013805">
    <property type="entry name" value="GrpE_CC"/>
</dbReference>
<feature type="region of interest" description="Disordered" evidence="5">
    <location>
        <begin position="1"/>
        <end position="39"/>
    </location>
</feature>
<evidence type="ECO:0000256" key="3">
    <source>
        <dbReference type="HAMAP-Rule" id="MF_01151"/>
    </source>
</evidence>
<name>A0ABT0PNZ7_9FLAO</name>
<sequence length="184" mass="20886">MSKKSKVEEMEAELNDSSIAENPEVNNEDSAKEEISVEDQLREELTKEKDKFLRLFAEFENFKKRTSKERMDLFKTAGQEVMVSLLPVLDDFDRALKELSKSEDKEMFKGVELISNKFKETLKGKGLEQIEVGAGDAFDAEIHDAITQIPAPDKKLKGKIIDVVEKGFKLGDRIIRHPKVVVGN</sequence>
<evidence type="ECO:0000256" key="5">
    <source>
        <dbReference type="SAM" id="MobiDB-lite"/>
    </source>
</evidence>
<comment type="subunit">
    <text evidence="3">Homodimer.</text>
</comment>
<evidence type="ECO:0000256" key="2">
    <source>
        <dbReference type="ARBA" id="ARBA00023186"/>
    </source>
</evidence>
<reference evidence="6 7" key="1">
    <citation type="submission" date="2022-05" db="EMBL/GenBank/DDBJ databases">
        <authorList>
            <person name="Park J.-S."/>
        </authorList>
    </citation>
    <scope>NUCLEOTIDE SEQUENCE [LARGE SCALE GENOMIC DNA]</scope>
    <source>
        <strain evidence="6 7">2012CJ35-5</strain>
    </source>
</reference>
<dbReference type="SUPFAM" id="SSF58014">
    <property type="entry name" value="Coiled-coil domain of nucleotide exchange factor GrpE"/>
    <property type="match status" value="1"/>
</dbReference>
<comment type="function">
    <text evidence="3">Participates actively in the response to hyperosmotic and heat shock by preventing the aggregation of stress-denatured proteins, in association with DnaK and GrpE. It is the nucleotide exchange factor for DnaK and may function as a thermosensor. Unfolded proteins bind initially to DnaJ; upon interaction with the DnaJ-bound protein, DnaK hydrolyzes its bound ATP, resulting in the formation of a stable complex. GrpE releases ADP from DnaK; ATP binding to DnaK triggers the release of the substrate protein, thus completing the reaction cycle. Several rounds of ATP-dependent interactions between DnaJ, DnaK and GrpE are required for fully efficient folding.</text>
</comment>
<evidence type="ECO:0000313" key="7">
    <source>
        <dbReference type="Proteomes" id="UP001203607"/>
    </source>
</evidence>
<dbReference type="PRINTS" id="PR00773">
    <property type="entry name" value="GRPEPROTEIN"/>
</dbReference>
<keyword evidence="3" id="KW-0346">Stress response</keyword>
<evidence type="ECO:0000256" key="4">
    <source>
        <dbReference type="RuleBase" id="RU004478"/>
    </source>
</evidence>
<dbReference type="PANTHER" id="PTHR21237:SF23">
    <property type="entry name" value="GRPE PROTEIN HOMOLOG, MITOCHONDRIAL"/>
    <property type="match status" value="1"/>
</dbReference>
<dbReference type="RefSeq" id="WP_249655866.1">
    <property type="nucleotide sequence ID" value="NZ_JAMFMA010000001.1"/>
</dbReference>
<comment type="similarity">
    <text evidence="1 3 4">Belongs to the GrpE family.</text>
</comment>
<keyword evidence="3" id="KW-0963">Cytoplasm</keyword>
<dbReference type="EMBL" id="JAMFMA010000001">
    <property type="protein sequence ID" value="MCL6272681.1"/>
    <property type="molecule type" value="Genomic_DNA"/>
</dbReference>
<keyword evidence="7" id="KW-1185">Reference proteome</keyword>
<comment type="caution">
    <text evidence="6">The sequence shown here is derived from an EMBL/GenBank/DDBJ whole genome shotgun (WGS) entry which is preliminary data.</text>
</comment>
<organism evidence="6 7">
    <name type="scientific">Flagellimonas spongiicola</name>
    <dbReference type="NCBI Taxonomy" id="2942208"/>
    <lineage>
        <taxon>Bacteria</taxon>
        <taxon>Pseudomonadati</taxon>
        <taxon>Bacteroidota</taxon>
        <taxon>Flavobacteriia</taxon>
        <taxon>Flavobacteriales</taxon>
        <taxon>Flavobacteriaceae</taxon>
        <taxon>Flagellimonas</taxon>
    </lineage>
</organism>
<dbReference type="Proteomes" id="UP001203607">
    <property type="component" value="Unassembled WGS sequence"/>
</dbReference>
<dbReference type="Gene3D" id="3.90.20.20">
    <property type="match status" value="1"/>
</dbReference>
<keyword evidence="2 3" id="KW-0143">Chaperone</keyword>
<dbReference type="SUPFAM" id="SSF51064">
    <property type="entry name" value="Head domain of nucleotide exchange factor GrpE"/>
    <property type="match status" value="1"/>
</dbReference>
<dbReference type="Pfam" id="PF01025">
    <property type="entry name" value="GrpE"/>
    <property type="match status" value="1"/>
</dbReference>
<evidence type="ECO:0000256" key="1">
    <source>
        <dbReference type="ARBA" id="ARBA00009054"/>
    </source>
</evidence>
<evidence type="ECO:0000313" key="6">
    <source>
        <dbReference type="EMBL" id="MCL6272681.1"/>
    </source>
</evidence>
<accession>A0ABT0PNZ7</accession>
<dbReference type="PANTHER" id="PTHR21237">
    <property type="entry name" value="GRPE PROTEIN"/>
    <property type="match status" value="1"/>
</dbReference>
<gene>
    <name evidence="3" type="primary">grpE</name>
    <name evidence="6" type="ORF">M3P19_01610</name>
</gene>
<dbReference type="InterPro" id="IPR000740">
    <property type="entry name" value="GrpE"/>
</dbReference>
<protein>
    <recommendedName>
        <fullName evidence="3">Protein GrpE</fullName>
    </recommendedName>
    <alternativeName>
        <fullName evidence="3">HSP-70 cofactor</fullName>
    </alternativeName>
</protein>
<dbReference type="InterPro" id="IPR009012">
    <property type="entry name" value="GrpE_head"/>
</dbReference>
<dbReference type="HAMAP" id="MF_01151">
    <property type="entry name" value="GrpE"/>
    <property type="match status" value="1"/>
</dbReference>
<dbReference type="CDD" id="cd00446">
    <property type="entry name" value="GrpE"/>
    <property type="match status" value="1"/>
</dbReference>
<feature type="compositionally biased region" description="Basic and acidic residues" evidence="5">
    <location>
        <begin position="29"/>
        <end position="39"/>
    </location>
</feature>
<proteinExistence type="inferred from homology"/>
<comment type="subcellular location">
    <subcellularLocation>
        <location evidence="3">Cytoplasm</location>
    </subcellularLocation>
</comment>
<dbReference type="Gene3D" id="2.30.22.10">
    <property type="entry name" value="Head domain of nucleotide exchange factor GrpE"/>
    <property type="match status" value="1"/>
</dbReference>